<keyword evidence="5 11" id="KW-0863">Zinc-finger</keyword>
<evidence type="ECO:0000256" key="10">
    <source>
        <dbReference type="ARBA" id="ARBA00023242"/>
    </source>
</evidence>
<reference evidence="14" key="1">
    <citation type="journal article" date="2023" name="Front. Mar. Sci.">
        <title>A new Merluccius polli reference genome to investigate the effects of global change in West African waters.</title>
        <authorList>
            <person name="Mateo J.L."/>
            <person name="Blanco-Fernandez C."/>
            <person name="Garcia-Vazquez E."/>
            <person name="Machado-Schiaffino G."/>
        </authorList>
    </citation>
    <scope>NUCLEOTIDE SEQUENCE</scope>
    <source>
        <strain evidence="14">C29</strain>
        <tissue evidence="14">Fin</tissue>
    </source>
</reference>
<keyword evidence="6" id="KW-0862">Zinc</keyword>
<evidence type="ECO:0000256" key="8">
    <source>
        <dbReference type="ARBA" id="ARBA00023125"/>
    </source>
</evidence>
<keyword evidence="4" id="KW-0677">Repeat</keyword>
<evidence type="ECO:0000313" key="14">
    <source>
        <dbReference type="EMBL" id="KAK0152780.1"/>
    </source>
</evidence>
<evidence type="ECO:0000256" key="11">
    <source>
        <dbReference type="PROSITE-ProRule" id="PRU00042"/>
    </source>
</evidence>
<dbReference type="PROSITE" id="PS00028">
    <property type="entry name" value="ZINC_FINGER_C2H2_1"/>
    <property type="match status" value="6"/>
</dbReference>
<comment type="caution">
    <text evidence="14">The sequence shown here is derived from an EMBL/GenBank/DDBJ whole genome shotgun (WGS) entry which is preliminary data.</text>
</comment>
<dbReference type="FunFam" id="3.30.160.60:FF:000446">
    <property type="entry name" value="Zinc finger protein"/>
    <property type="match status" value="1"/>
</dbReference>
<comment type="subcellular location">
    <subcellularLocation>
        <location evidence="1">Nucleus</location>
    </subcellularLocation>
</comment>
<keyword evidence="15" id="KW-1185">Reference proteome</keyword>
<feature type="compositionally biased region" description="Polar residues" evidence="12">
    <location>
        <begin position="154"/>
        <end position="163"/>
    </location>
</feature>
<evidence type="ECO:0000259" key="13">
    <source>
        <dbReference type="PROSITE" id="PS50157"/>
    </source>
</evidence>
<feature type="domain" description="C2H2-type" evidence="13">
    <location>
        <begin position="295"/>
        <end position="322"/>
    </location>
</feature>
<dbReference type="Pfam" id="PF00096">
    <property type="entry name" value="zf-C2H2"/>
    <property type="match status" value="4"/>
</dbReference>
<protein>
    <submittedName>
        <fullName evidence="14">Zinc finger protein 239</fullName>
    </submittedName>
</protein>
<feature type="compositionally biased region" description="Basic and acidic residues" evidence="12">
    <location>
        <begin position="164"/>
        <end position="179"/>
    </location>
</feature>
<keyword evidence="9" id="KW-0804">Transcription</keyword>
<feature type="region of interest" description="Disordered" evidence="12">
    <location>
        <begin position="468"/>
        <end position="523"/>
    </location>
</feature>
<evidence type="ECO:0000256" key="5">
    <source>
        <dbReference type="ARBA" id="ARBA00022771"/>
    </source>
</evidence>
<keyword evidence="7" id="KW-0805">Transcription regulation</keyword>
<feature type="region of interest" description="Disordered" evidence="12">
    <location>
        <begin position="142"/>
        <end position="181"/>
    </location>
</feature>
<accession>A0AA47P914</accession>
<dbReference type="GO" id="GO:0000977">
    <property type="term" value="F:RNA polymerase II transcription regulatory region sequence-specific DNA binding"/>
    <property type="evidence" value="ECO:0007669"/>
    <property type="project" value="TreeGrafter"/>
</dbReference>
<dbReference type="SUPFAM" id="SSF57667">
    <property type="entry name" value="beta-beta-alpha zinc fingers"/>
    <property type="match status" value="3"/>
</dbReference>
<dbReference type="PROSITE" id="PS50157">
    <property type="entry name" value="ZINC_FINGER_C2H2_2"/>
    <property type="match status" value="6"/>
</dbReference>
<keyword evidence="3" id="KW-0479">Metal-binding</keyword>
<dbReference type="SMART" id="SM00355">
    <property type="entry name" value="ZnF_C2H2"/>
    <property type="match status" value="6"/>
</dbReference>
<evidence type="ECO:0000256" key="4">
    <source>
        <dbReference type="ARBA" id="ARBA00022737"/>
    </source>
</evidence>
<dbReference type="EMBL" id="JAOPHQ010000895">
    <property type="protein sequence ID" value="KAK0152780.1"/>
    <property type="molecule type" value="Genomic_DNA"/>
</dbReference>
<dbReference type="Gene3D" id="3.30.160.60">
    <property type="entry name" value="Classic Zinc Finger"/>
    <property type="match status" value="5"/>
</dbReference>
<evidence type="ECO:0000256" key="2">
    <source>
        <dbReference type="ARBA" id="ARBA00006991"/>
    </source>
</evidence>
<dbReference type="AlphaFoldDB" id="A0AA47P914"/>
<dbReference type="InterPro" id="IPR013087">
    <property type="entry name" value="Znf_C2H2_type"/>
</dbReference>
<dbReference type="GO" id="GO:0005634">
    <property type="term" value="C:nucleus"/>
    <property type="evidence" value="ECO:0007669"/>
    <property type="project" value="UniProtKB-SubCell"/>
</dbReference>
<proteinExistence type="inferred from homology"/>
<evidence type="ECO:0000256" key="9">
    <source>
        <dbReference type="ARBA" id="ARBA00023163"/>
    </source>
</evidence>
<dbReference type="GO" id="GO:0000981">
    <property type="term" value="F:DNA-binding transcription factor activity, RNA polymerase II-specific"/>
    <property type="evidence" value="ECO:0007669"/>
    <property type="project" value="TreeGrafter"/>
</dbReference>
<organism evidence="14 15">
    <name type="scientific">Merluccius polli</name>
    <name type="common">Benguela hake</name>
    <name type="synonym">Merluccius cadenati</name>
    <dbReference type="NCBI Taxonomy" id="89951"/>
    <lineage>
        <taxon>Eukaryota</taxon>
        <taxon>Metazoa</taxon>
        <taxon>Chordata</taxon>
        <taxon>Craniata</taxon>
        <taxon>Vertebrata</taxon>
        <taxon>Euteleostomi</taxon>
        <taxon>Actinopterygii</taxon>
        <taxon>Neopterygii</taxon>
        <taxon>Teleostei</taxon>
        <taxon>Neoteleostei</taxon>
        <taxon>Acanthomorphata</taxon>
        <taxon>Zeiogadaria</taxon>
        <taxon>Gadariae</taxon>
        <taxon>Gadiformes</taxon>
        <taxon>Gadoidei</taxon>
        <taxon>Merlucciidae</taxon>
        <taxon>Merluccius</taxon>
    </lineage>
</organism>
<feature type="domain" description="C2H2-type" evidence="13">
    <location>
        <begin position="376"/>
        <end position="403"/>
    </location>
</feature>
<evidence type="ECO:0000256" key="3">
    <source>
        <dbReference type="ARBA" id="ARBA00022723"/>
    </source>
</evidence>
<keyword evidence="8" id="KW-0238">DNA-binding</keyword>
<keyword evidence="10" id="KW-0539">Nucleus</keyword>
<feature type="region of interest" description="Disordered" evidence="12">
    <location>
        <begin position="58"/>
        <end position="77"/>
    </location>
</feature>
<dbReference type="FunFam" id="3.30.160.60:FF:001049">
    <property type="entry name" value="zinc finger protein 319"/>
    <property type="match status" value="1"/>
</dbReference>
<dbReference type="Proteomes" id="UP001174136">
    <property type="component" value="Unassembled WGS sequence"/>
</dbReference>
<dbReference type="FunFam" id="3.30.160.60:FF:000110">
    <property type="entry name" value="Zinc finger protein-like"/>
    <property type="match status" value="1"/>
</dbReference>
<dbReference type="PANTHER" id="PTHR24409">
    <property type="entry name" value="ZINC FINGER PROTEIN 142"/>
    <property type="match status" value="1"/>
</dbReference>
<evidence type="ECO:0000256" key="1">
    <source>
        <dbReference type="ARBA" id="ARBA00004123"/>
    </source>
</evidence>
<gene>
    <name evidence="14" type="primary">Znf239</name>
    <name evidence="14" type="ORF">N1851_005693</name>
</gene>
<evidence type="ECO:0000256" key="7">
    <source>
        <dbReference type="ARBA" id="ARBA00023015"/>
    </source>
</evidence>
<feature type="region of interest" description="Disordered" evidence="12">
    <location>
        <begin position="542"/>
        <end position="566"/>
    </location>
</feature>
<name>A0AA47P914_MERPO</name>
<dbReference type="FunFam" id="3.30.160.60:FF:002331">
    <property type="entry name" value="Zinc finger protein 672"/>
    <property type="match status" value="1"/>
</dbReference>
<dbReference type="PANTHER" id="PTHR24409:SF361">
    <property type="entry name" value="C2H2-TYPE DOMAIN-CONTAINING PROTEIN"/>
    <property type="match status" value="1"/>
</dbReference>
<comment type="similarity">
    <text evidence="2">Belongs to the krueppel C2H2-type zinc-finger protein family.</text>
</comment>
<feature type="domain" description="C2H2-type" evidence="13">
    <location>
        <begin position="404"/>
        <end position="431"/>
    </location>
</feature>
<feature type="domain" description="C2H2-type" evidence="13">
    <location>
        <begin position="531"/>
        <end position="559"/>
    </location>
</feature>
<dbReference type="InterPro" id="IPR036236">
    <property type="entry name" value="Znf_C2H2_sf"/>
</dbReference>
<dbReference type="GO" id="GO:0008270">
    <property type="term" value="F:zinc ion binding"/>
    <property type="evidence" value="ECO:0007669"/>
    <property type="project" value="UniProtKB-KW"/>
</dbReference>
<feature type="domain" description="C2H2-type" evidence="13">
    <location>
        <begin position="432"/>
        <end position="455"/>
    </location>
</feature>
<feature type="domain" description="C2H2-type" evidence="13">
    <location>
        <begin position="325"/>
        <end position="352"/>
    </location>
</feature>
<evidence type="ECO:0000256" key="6">
    <source>
        <dbReference type="ARBA" id="ARBA00022833"/>
    </source>
</evidence>
<feature type="compositionally biased region" description="Low complexity" evidence="12">
    <location>
        <begin position="499"/>
        <end position="514"/>
    </location>
</feature>
<sequence length="566" mass="61379">MNHRFSLQNGQCSWFEMQQFIGDLITSGNQTSHQSLKDQHDVLHVSWGLAGGEYLGLKGPAQDKSDSDQNRLMLSGAPERRAEFRDRKEVENELHACTCSGCPFSTSPPSYETLKTRKPLYSQAQADKTCLTKTSAGGNPAMNLSLCLPDENTAEPSSTTTSDLKPRGSRREDRERDCSSSRGLAGSFPHFPMFACLCCHGLQTCAQLLRQQEGPERGLPPGNAHGHHFHHHCAFSSCLPCPQLARSHPHAAQLRGFPYLGCQNSLSGCPQLSHKQTGQNQEEGGRAAMFAPFLHPCMHCSAAFQRPSQLLQHQRSEHGQKPAGFLCTECGKAFNSHSNLRIHQHVHTGARPYACPDCGKSFSQSTSASTPGERPYSCAFCGRGFPHLAGVRAHQRTHTGEKPYRCGLCGKCFTQSGALKIHTRMHTGERPFTCGVCEKGFTNLAAIRFHYRTVHGLTYEAAGRSAAGTQYREPGNPGFPSTSAGRPRSGHPAGGAGEASMAPGGPAAQGASGKAHSDGAHAGGHKDSLMYACEDCGQCFKDAPSRNRHQNLVHYTEEGKEDQEDD</sequence>
<evidence type="ECO:0000256" key="12">
    <source>
        <dbReference type="SAM" id="MobiDB-lite"/>
    </source>
</evidence>
<evidence type="ECO:0000313" key="15">
    <source>
        <dbReference type="Proteomes" id="UP001174136"/>
    </source>
</evidence>
<dbReference type="FunFam" id="3.30.160.60:FF:002343">
    <property type="entry name" value="Zinc finger protein 33A"/>
    <property type="match status" value="1"/>
</dbReference>